<name>A0ACC0JW91_CHOFU</name>
<proteinExistence type="predicted"/>
<gene>
    <name evidence="1" type="ORF">MSG28_007276</name>
</gene>
<dbReference type="Proteomes" id="UP001064048">
    <property type="component" value="Chromosome 12"/>
</dbReference>
<reference evidence="1 2" key="1">
    <citation type="journal article" date="2022" name="Genome Biol. Evol.">
        <title>The Spruce Budworm Genome: Reconstructing the Evolutionary History of Antifreeze Proteins.</title>
        <authorList>
            <person name="Beliveau C."/>
            <person name="Gagne P."/>
            <person name="Picq S."/>
            <person name="Vernygora O."/>
            <person name="Keeling C.I."/>
            <person name="Pinkney K."/>
            <person name="Doucet D."/>
            <person name="Wen F."/>
            <person name="Johnston J.S."/>
            <person name="Maaroufi H."/>
            <person name="Boyle B."/>
            <person name="Laroche J."/>
            <person name="Dewar K."/>
            <person name="Juretic N."/>
            <person name="Blackburn G."/>
            <person name="Nisole A."/>
            <person name="Brunet B."/>
            <person name="Brandao M."/>
            <person name="Lumley L."/>
            <person name="Duan J."/>
            <person name="Quan G."/>
            <person name="Lucarotti C.J."/>
            <person name="Roe A.D."/>
            <person name="Sperling F.A.H."/>
            <person name="Levesque R.C."/>
            <person name="Cusson M."/>
        </authorList>
    </citation>
    <scope>NUCLEOTIDE SEQUENCE [LARGE SCALE GENOMIC DNA]</scope>
    <source>
        <strain evidence="1">Glfc:IPQL:Cfum</strain>
    </source>
</reference>
<keyword evidence="2" id="KW-1185">Reference proteome</keyword>
<evidence type="ECO:0000313" key="1">
    <source>
        <dbReference type="EMBL" id="KAI8428465.1"/>
    </source>
</evidence>
<dbReference type="EMBL" id="CM046112">
    <property type="protein sequence ID" value="KAI8428465.1"/>
    <property type="molecule type" value="Genomic_DNA"/>
</dbReference>
<protein>
    <submittedName>
        <fullName evidence="1">Uncharacterized protein</fullName>
    </submittedName>
</protein>
<accession>A0ACC0JW91</accession>
<organism evidence="1 2">
    <name type="scientific">Choristoneura fumiferana</name>
    <name type="common">Spruce budworm moth</name>
    <name type="synonym">Archips fumiferana</name>
    <dbReference type="NCBI Taxonomy" id="7141"/>
    <lineage>
        <taxon>Eukaryota</taxon>
        <taxon>Metazoa</taxon>
        <taxon>Ecdysozoa</taxon>
        <taxon>Arthropoda</taxon>
        <taxon>Hexapoda</taxon>
        <taxon>Insecta</taxon>
        <taxon>Pterygota</taxon>
        <taxon>Neoptera</taxon>
        <taxon>Endopterygota</taxon>
        <taxon>Lepidoptera</taxon>
        <taxon>Glossata</taxon>
        <taxon>Ditrysia</taxon>
        <taxon>Tortricoidea</taxon>
        <taxon>Tortricidae</taxon>
        <taxon>Tortricinae</taxon>
        <taxon>Choristoneura</taxon>
    </lineage>
</organism>
<sequence>MEDGPGQQPLSNDTLMRLDDERMPWDTFARMEGRAVGALPAQDKCGVHYNGSSVRSLYCVRAPTSPSKRSLSLRDIENSAIYRHLLTAIFHLKLPIRFYRFSSWLKYNTTFETNMAAWPGDSSASDIRIENNNVPSLITSAFNININSNINNARFSKNSEVVPVLNFDKKVQNDVTSENGIAPNDSTTNSYDGLLSQNDSTSDQSTGIEVTMDKNKRKLEDTNARYRCEYEGCERTYSTVGNLRTHMKTHKGEYRFKCPMQSCDKAFLTSYSLKIHVRAHTKAKPFACTIGSCRKAFNTLYRGERGEWLLPSVGSPRCSKVLHGPIETLHLPILTQHRSGGNS</sequence>
<evidence type="ECO:0000313" key="2">
    <source>
        <dbReference type="Proteomes" id="UP001064048"/>
    </source>
</evidence>
<comment type="caution">
    <text evidence="1">The sequence shown here is derived from an EMBL/GenBank/DDBJ whole genome shotgun (WGS) entry which is preliminary data.</text>
</comment>